<evidence type="ECO:0000256" key="3">
    <source>
        <dbReference type="RuleBase" id="RU000524"/>
    </source>
</evidence>
<dbReference type="Proteomes" id="UP000320876">
    <property type="component" value="Unassembled WGS sequence"/>
</dbReference>
<dbReference type="OrthoDB" id="9809878at2"/>
<keyword evidence="1 2" id="KW-0238">DNA-binding</keyword>
<evidence type="ECO:0000313" key="6">
    <source>
        <dbReference type="Proteomes" id="UP000320876"/>
    </source>
</evidence>
<comment type="caution">
    <text evidence="5">The sequence shown here is derived from an EMBL/GenBank/DDBJ whole genome shotgun (WGS) entry which is preliminary data.</text>
</comment>
<dbReference type="NCBIfam" id="TIGR00621">
    <property type="entry name" value="ssb"/>
    <property type="match status" value="1"/>
</dbReference>
<dbReference type="CDD" id="cd04496">
    <property type="entry name" value="SSB_OBF"/>
    <property type="match status" value="1"/>
</dbReference>
<accession>A0A542CTX0</accession>
<dbReference type="InterPro" id="IPR000424">
    <property type="entry name" value="Primosome_PriB/ssb"/>
</dbReference>
<dbReference type="EMBL" id="VFML01000002">
    <property type="protein sequence ID" value="TQI94268.1"/>
    <property type="molecule type" value="Genomic_DNA"/>
</dbReference>
<evidence type="ECO:0000256" key="1">
    <source>
        <dbReference type="ARBA" id="ARBA00023125"/>
    </source>
</evidence>
<dbReference type="SUPFAM" id="SSF50249">
    <property type="entry name" value="Nucleic acid-binding proteins"/>
    <property type="match status" value="1"/>
</dbReference>
<gene>
    <name evidence="5" type="ORF">FB471_6428</name>
</gene>
<dbReference type="Gene3D" id="2.40.50.140">
    <property type="entry name" value="Nucleic acid-binding proteins"/>
    <property type="match status" value="1"/>
</dbReference>
<evidence type="ECO:0000313" key="5">
    <source>
        <dbReference type="EMBL" id="TQI94268.1"/>
    </source>
</evidence>
<evidence type="ECO:0000256" key="4">
    <source>
        <dbReference type="SAM" id="MobiDB-lite"/>
    </source>
</evidence>
<dbReference type="AlphaFoldDB" id="A0A542CTX0"/>
<sequence length="161" mass="17368">MAVGETLVTVVGHVCGDLSHRVVGNGSELASFWLRSNERRMDKETGDWVDGRHFAVKVLCWRKLAAPVYASLSKGDPVIVNGRLRTSRWQAGDGQTRSMPQLDALAVGPNLLWCTAELKRLPKVGARGDPDVDTWLETEPGGAAELGPELTPPTADALPVT</sequence>
<proteinExistence type="predicted"/>
<dbReference type="GO" id="GO:0003697">
    <property type="term" value="F:single-stranded DNA binding"/>
    <property type="evidence" value="ECO:0007669"/>
    <property type="project" value="InterPro"/>
</dbReference>
<dbReference type="GO" id="GO:0006260">
    <property type="term" value="P:DNA replication"/>
    <property type="evidence" value="ECO:0007669"/>
    <property type="project" value="InterPro"/>
</dbReference>
<dbReference type="PROSITE" id="PS50935">
    <property type="entry name" value="SSB"/>
    <property type="match status" value="1"/>
</dbReference>
<organism evidence="5 6">
    <name type="scientific">Amycolatopsis cihanbeyliensis</name>
    <dbReference type="NCBI Taxonomy" id="1128664"/>
    <lineage>
        <taxon>Bacteria</taxon>
        <taxon>Bacillati</taxon>
        <taxon>Actinomycetota</taxon>
        <taxon>Actinomycetes</taxon>
        <taxon>Pseudonocardiales</taxon>
        <taxon>Pseudonocardiaceae</taxon>
        <taxon>Amycolatopsis</taxon>
    </lineage>
</organism>
<name>A0A542CTX0_AMYCI</name>
<dbReference type="RefSeq" id="WP_142003516.1">
    <property type="nucleotide sequence ID" value="NZ_VFML01000002.1"/>
</dbReference>
<dbReference type="InterPro" id="IPR012340">
    <property type="entry name" value="NA-bd_OB-fold"/>
</dbReference>
<keyword evidence="6" id="KW-1185">Reference proteome</keyword>
<reference evidence="5 6" key="1">
    <citation type="submission" date="2019-06" db="EMBL/GenBank/DDBJ databases">
        <title>Sequencing the genomes of 1000 actinobacteria strains.</title>
        <authorList>
            <person name="Klenk H.-P."/>
        </authorList>
    </citation>
    <scope>NUCLEOTIDE SEQUENCE [LARGE SCALE GENOMIC DNA]</scope>
    <source>
        <strain evidence="5 6">DSM 45679</strain>
    </source>
</reference>
<protein>
    <recommendedName>
        <fullName evidence="3">Single-stranded DNA-binding protein</fullName>
    </recommendedName>
</protein>
<dbReference type="InterPro" id="IPR011344">
    <property type="entry name" value="ssDNA-bd"/>
</dbReference>
<dbReference type="Pfam" id="PF00436">
    <property type="entry name" value="SSB"/>
    <property type="match status" value="1"/>
</dbReference>
<evidence type="ECO:0000256" key="2">
    <source>
        <dbReference type="PROSITE-ProRule" id="PRU00252"/>
    </source>
</evidence>
<feature type="region of interest" description="Disordered" evidence="4">
    <location>
        <begin position="129"/>
        <end position="161"/>
    </location>
</feature>